<evidence type="ECO:0000259" key="2">
    <source>
        <dbReference type="PROSITE" id="PS50215"/>
    </source>
</evidence>
<dbReference type="CDD" id="cd00063">
    <property type="entry name" value="FN3"/>
    <property type="match status" value="1"/>
</dbReference>
<keyword evidence="1" id="KW-0732">Signal</keyword>
<dbReference type="InterPro" id="IPR024079">
    <property type="entry name" value="MetalloPept_cat_dom_sf"/>
</dbReference>
<sequence length="968" mass="105706">MKKIITILMCSFLGNTLFSQWKQFDYQNVSRKSVGKEFYYKLDLNAMRDLLKNAKETGKNSKAIEIFLPTLGGKLEKFAVYSFPVMAKELADQYQLGSYVGVGIDDPTKYVRFSVAPNDFQSMMFKNGETEFIGVEDKRNNIYAVHLKSKDNKEFTCGTDESPIAIKELQELKDQGKSFHHQPADFSKTSDQKFRTMRLAISTAGEYTQFFGGTVAGALAGINATMTIINGIFERDFALHLDVQNYPGLIYTDPATDPYSNVSDDWNLELQNVLTTNVGNAGYDIGHLLGGPTSGTTVGNAGCIGCICVDPTIAIPRGKGAGFTGSLSPTGEGYAGLVIHEMGHQLGATHTFSHNLEGSGTNVEPGSGSTIMSYAGQTPALQFERDLYYQFENMKQVQINLIDKTCDIETPITNSPPVIAPLPVFYTIPKGTAFVLTADVTDPEGDPMTYTWEEIDNASSPVVDVTGNNTTGALFRSLLPGTSPTRYFPKLSSVLEGNLTNPSDWETVSNVERLMGFALTVRDNHPVANEKQTQAATLFISVKNDGPFKISTTQVNPSTSSLVEWDVVNTNAAPYNVANVKIDYTTDNGSTWSVLSASTPNDGSENLSFPMSLNNKTIKLRVSAIDNVFYAIQKIVVTNGVCETIAPMNIVTNNITLSSAVVSWDPIANATYQIRYKKSMDASWVQTTSSTNTIPLNNLDEGTPYDVQVATVCSGTAGAFSNTFNFTTSSRYCSVSFTGTPNDYISNVSLSNLNHSSGANGYTNYAHDPLLEVDLVKGSTYTLSVTKNWLDMNPRPDAVAAFIDYDNNGDFFGPSETIMSIPNIGTTNPITETFTVPSDAVLNQQLRLRVILIYSSAPGGIIFIPCADYETGEVEDYSVRISDVLSTNDVVGSKDEVQLYPNPVSDVLRITKVSDKTAYKIYSSIGQLIMKGNVMSNQINVSELVKGEYIITIEEKGKDIFKSKFIKK</sequence>
<dbReference type="InterPro" id="IPR001590">
    <property type="entry name" value="Peptidase_M12B"/>
</dbReference>
<dbReference type="InterPro" id="IPR036116">
    <property type="entry name" value="FN3_sf"/>
</dbReference>
<evidence type="ECO:0000256" key="1">
    <source>
        <dbReference type="ARBA" id="ARBA00022729"/>
    </source>
</evidence>
<dbReference type="RefSeq" id="WP_122548516.1">
    <property type="nucleotide sequence ID" value="NZ_QWIV01000015.1"/>
</dbReference>
<feature type="domain" description="Peptidase M12B" evidence="2">
    <location>
        <begin position="195"/>
        <end position="394"/>
    </location>
</feature>
<dbReference type="EMBL" id="QWIV01000015">
    <property type="protein sequence ID" value="RMZ58073.1"/>
    <property type="molecule type" value="Genomic_DNA"/>
</dbReference>
<dbReference type="AlphaFoldDB" id="A0A3M7L5T4"/>
<dbReference type="InterPro" id="IPR045474">
    <property type="entry name" value="GEVED"/>
</dbReference>
<dbReference type="InterPro" id="IPR026444">
    <property type="entry name" value="Secre_tail"/>
</dbReference>
<dbReference type="Gene3D" id="2.60.40.10">
    <property type="entry name" value="Immunoglobulins"/>
    <property type="match status" value="1"/>
</dbReference>
<dbReference type="InterPro" id="IPR003961">
    <property type="entry name" value="FN3_dom"/>
</dbReference>
<organism evidence="4 5">
    <name type="scientific">Chryseobacterium nematophagum</name>
    <dbReference type="NCBI Taxonomy" id="2305228"/>
    <lineage>
        <taxon>Bacteria</taxon>
        <taxon>Pseudomonadati</taxon>
        <taxon>Bacteroidota</taxon>
        <taxon>Flavobacteriia</taxon>
        <taxon>Flavobacteriales</taxon>
        <taxon>Weeksellaceae</taxon>
        <taxon>Chryseobacterium group</taxon>
        <taxon>Chryseobacterium</taxon>
    </lineage>
</organism>
<dbReference type="Pfam" id="PF18962">
    <property type="entry name" value="Por_Secre_tail"/>
    <property type="match status" value="1"/>
</dbReference>
<dbReference type="SUPFAM" id="SSF55486">
    <property type="entry name" value="Metalloproteases ('zincins'), catalytic domain"/>
    <property type="match status" value="1"/>
</dbReference>
<protein>
    <submittedName>
        <fullName evidence="4">T9SS C-terminal target domain-containing protein</fullName>
    </submittedName>
</protein>
<dbReference type="GO" id="GO:0004222">
    <property type="term" value="F:metalloendopeptidase activity"/>
    <property type="evidence" value="ECO:0007669"/>
    <property type="project" value="InterPro"/>
</dbReference>
<dbReference type="GO" id="GO:0006508">
    <property type="term" value="P:proteolysis"/>
    <property type="evidence" value="ECO:0007669"/>
    <property type="project" value="InterPro"/>
</dbReference>
<evidence type="ECO:0000313" key="4">
    <source>
        <dbReference type="EMBL" id="RMZ58073.1"/>
    </source>
</evidence>
<dbReference type="PROSITE" id="PS50853">
    <property type="entry name" value="FN3"/>
    <property type="match status" value="1"/>
</dbReference>
<dbReference type="NCBIfam" id="TIGR04183">
    <property type="entry name" value="Por_Secre_tail"/>
    <property type="match status" value="1"/>
</dbReference>
<dbReference type="Gene3D" id="3.40.390.10">
    <property type="entry name" value="Collagenase (Catalytic Domain)"/>
    <property type="match status" value="1"/>
</dbReference>
<name>A0A3M7L5T4_9FLAO</name>
<dbReference type="SUPFAM" id="SSF49265">
    <property type="entry name" value="Fibronectin type III"/>
    <property type="match status" value="1"/>
</dbReference>
<evidence type="ECO:0000259" key="3">
    <source>
        <dbReference type="PROSITE" id="PS50853"/>
    </source>
</evidence>
<dbReference type="InterPro" id="IPR013783">
    <property type="entry name" value="Ig-like_fold"/>
</dbReference>
<feature type="domain" description="Fibronectin type-III" evidence="3">
    <location>
        <begin position="646"/>
        <end position="731"/>
    </location>
</feature>
<proteinExistence type="predicted"/>
<dbReference type="Pfam" id="PF20009">
    <property type="entry name" value="GEVED"/>
    <property type="match status" value="1"/>
</dbReference>
<accession>A0A3M7L5T4</accession>
<comment type="caution">
    <text evidence="4">The sequence shown here is derived from an EMBL/GenBank/DDBJ whole genome shotgun (WGS) entry which is preliminary data.</text>
</comment>
<keyword evidence="5" id="KW-1185">Reference proteome</keyword>
<dbReference type="SMART" id="SM00060">
    <property type="entry name" value="FN3"/>
    <property type="match status" value="1"/>
</dbReference>
<dbReference type="Pfam" id="PF00041">
    <property type="entry name" value="fn3"/>
    <property type="match status" value="1"/>
</dbReference>
<dbReference type="Pfam" id="PF13583">
    <property type="entry name" value="Reprolysin_4"/>
    <property type="match status" value="1"/>
</dbReference>
<dbReference type="Proteomes" id="UP000267524">
    <property type="component" value="Unassembled WGS sequence"/>
</dbReference>
<dbReference type="PROSITE" id="PS50215">
    <property type="entry name" value="ADAM_MEPRO"/>
    <property type="match status" value="1"/>
</dbReference>
<gene>
    <name evidence="4" type="ORF">D1632_17430</name>
</gene>
<reference evidence="4 5" key="1">
    <citation type="submission" date="2018-08" db="EMBL/GenBank/DDBJ databases">
        <title>Chryseobacterium nematophagum: a novel matrix digesting pathogen of nematodes.</title>
        <authorList>
            <person name="Page A."/>
            <person name="Roberts M."/>
            <person name="Felix M.-A."/>
            <person name="Weir W."/>
        </authorList>
    </citation>
    <scope>NUCLEOTIDE SEQUENCE [LARGE SCALE GENOMIC DNA]</scope>
    <source>
        <strain evidence="4 5">JUb275</strain>
    </source>
</reference>
<evidence type="ECO:0000313" key="5">
    <source>
        <dbReference type="Proteomes" id="UP000267524"/>
    </source>
</evidence>